<name>A0AA88AKC8_FICCA</name>
<reference evidence="1" key="1">
    <citation type="submission" date="2023-07" db="EMBL/GenBank/DDBJ databases">
        <title>draft genome sequence of fig (Ficus carica).</title>
        <authorList>
            <person name="Takahashi T."/>
            <person name="Nishimura K."/>
        </authorList>
    </citation>
    <scope>NUCLEOTIDE SEQUENCE</scope>
</reference>
<organism evidence="1 2">
    <name type="scientific">Ficus carica</name>
    <name type="common">Common fig</name>
    <dbReference type="NCBI Taxonomy" id="3494"/>
    <lineage>
        <taxon>Eukaryota</taxon>
        <taxon>Viridiplantae</taxon>
        <taxon>Streptophyta</taxon>
        <taxon>Embryophyta</taxon>
        <taxon>Tracheophyta</taxon>
        <taxon>Spermatophyta</taxon>
        <taxon>Magnoliopsida</taxon>
        <taxon>eudicotyledons</taxon>
        <taxon>Gunneridae</taxon>
        <taxon>Pentapetalae</taxon>
        <taxon>rosids</taxon>
        <taxon>fabids</taxon>
        <taxon>Rosales</taxon>
        <taxon>Moraceae</taxon>
        <taxon>Ficeae</taxon>
        <taxon>Ficus</taxon>
    </lineage>
</organism>
<sequence length="128" mass="14758">MQSRKLIHSSSLEHLQKTVPINSNVSYYKDDQPPNYNISGVAKSMEFEVMQDQNKPNLDNVTEEDDHDLQGCFSERPRESPCTRNSGPEFPSPICSSDLSDFVSSNQGFWEFINGYPDYLDHQMWQSF</sequence>
<evidence type="ECO:0000313" key="1">
    <source>
        <dbReference type="EMBL" id="GMN41616.1"/>
    </source>
</evidence>
<accession>A0AA88AKC8</accession>
<dbReference type="Proteomes" id="UP001187192">
    <property type="component" value="Unassembled WGS sequence"/>
</dbReference>
<comment type="caution">
    <text evidence="1">The sequence shown here is derived from an EMBL/GenBank/DDBJ whole genome shotgun (WGS) entry which is preliminary data.</text>
</comment>
<gene>
    <name evidence="1" type="ORF">TIFTF001_010848</name>
</gene>
<dbReference type="EMBL" id="BTGU01000013">
    <property type="protein sequence ID" value="GMN41616.1"/>
    <property type="molecule type" value="Genomic_DNA"/>
</dbReference>
<evidence type="ECO:0000313" key="2">
    <source>
        <dbReference type="Proteomes" id="UP001187192"/>
    </source>
</evidence>
<dbReference type="AlphaFoldDB" id="A0AA88AKC8"/>
<protein>
    <submittedName>
        <fullName evidence="1">Uncharacterized protein</fullName>
    </submittedName>
</protein>
<keyword evidence="2" id="KW-1185">Reference proteome</keyword>
<proteinExistence type="predicted"/>